<dbReference type="RefSeq" id="WP_021826774.1">
    <property type="nucleotide sequence ID" value="NZ_AWTR02000085.1"/>
</dbReference>
<dbReference type="Gene3D" id="1.10.10.250">
    <property type="entry name" value="Ribosomal protein L11, C-terminal domain"/>
    <property type="match status" value="1"/>
</dbReference>
<dbReference type="eggNOG" id="COG0080">
    <property type="taxonomic scope" value="Bacteria"/>
</dbReference>
<organism evidence="12 13">
    <name type="scientific">Holospora obtusa F1</name>
    <dbReference type="NCBI Taxonomy" id="1399147"/>
    <lineage>
        <taxon>Bacteria</taxon>
        <taxon>Pseudomonadati</taxon>
        <taxon>Pseudomonadota</taxon>
        <taxon>Alphaproteobacteria</taxon>
        <taxon>Holosporales</taxon>
        <taxon>Holosporaceae</taxon>
        <taxon>Holospora</taxon>
    </lineage>
</organism>
<dbReference type="Gene3D" id="3.30.1550.10">
    <property type="entry name" value="Ribosomal protein L11/L12, N-terminal domain"/>
    <property type="match status" value="1"/>
</dbReference>
<dbReference type="OrthoDB" id="9802408at2"/>
<accession>W6TDR5</accession>
<dbReference type="SUPFAM" id="SSF46906">
    <property type="entry name" value="Ribosomal protein L11, C-terminal domain"/>
    <property type="match status" value="1"/>
</dbReference>
<dbReference type="FunFam" id="3.30.1550.10:FF:000005">
    <property type="entry name" value="50S ribosomal protein L11"/>
    <property type="match status" value="1"/>
</dbReference>
<keyword evidence="2 7" id="KW-0488">Methylation</keyword>
<dbReference type="InterPro" id="IPR006519">
    <property type="entry name" value="Ribosomal_uL11_bac-typ"/>
</dbReference>
<dbReference type="InterPro" id="IPR000911">
    <property type="entry name" value="Ribosomal_uL11"/>
</dbReference>
<feature type="domain" description="Large ribosomal subunit protein uL11 N-terminal" evidence="11">
    <location>
        <begin position="17"/>
        <end position="75"/>
    </location>
</feature>
<evidence type="ECO:0000256" key="2">
    <source>
        <dbReference type="ARBA" id="ARBA00022481"/>
    </source>
</evidence>
<dbReference type="Pfam" id="PF03946">
    <property type="entry name" value="Ribosomal_L11_N"/>
    <property type="match status" value="1"/>
</dbReference>
<keyword evidence="3 7" id="KW-0699">rRNA-binding</keyword>
<proteinExistence type="inferred from homology"/>
<evidence type="ECO:0000259" key="11">
    <source>
        <dbReference type="Pfam" id="PF03946"/>
    </source>
</evidence>
<sequence>MAVVSKESKKKVPVKTIRLKIGAGEATPKPPVGPALGQHGLNIQEFCKSFNAKTEHLEKGAPVKVLIDVYADRKFDFRVTKPVASYLLKKAAGVSKGSSSTGKGSPIATLSRAKLEEIASFKIDDMNAYDIASAARTLEGSARSLGIQIKD</sequence>
<dbReference type="GO" id="GO:0022625">
    <property type="term" value="C:cytosolic large ribosomal subunit"/>
    <property type="evidence" value="ECO:0007669"/>
    <property type="project" value="TreeGrafter"/>
</dbReference>
<dbReference type="GO" id="GO:0006412">
    <property type="term" value="P:translation"/>
    <property type="evidence" value="ECO:0007669"/>
    <property type="project" value="UniProtKB-UniRule"/>
</dbReference>
<dbReference type="CDD" id="cd00349">
    <property type="entry name" value="Ribosomal_L11"/>
    <property type="match status" value="1"/>
</dbReference>
<dbReference type="InterPro" id="IPR036769">
    <property type="entry name" value="Ribosomal_uL11_C_sf"/>
</dbReference>
<evidence type="ECO:0000259" key="10">
    <source>
        <dbReference type="Pfam" id="PF00298"/>
    </source>
</evidence>
<dbReference type="InterPro" id="IPR020784">
    <property type="entry name" value="Ribosomal_uL11_N"/>
</dbReference>
<dbReference type="InterPro" id="IPR036796">
    <property type="entry name" value="Ribosomal_uL11_N_sf"/>
</dbReference>
<comment type="PTM">
    <text evidence="7 9">One or more lysine residues are methylated.</text>
</comment>
<evidence type="ECO:0000313" key="12">
    <source>
        <dbReference type="EMBL" id="ETZ06744.1"/>
    </source>
</evidence>
<evidence type="ECO:0000256" key="9">
    <source>
        <dbReference type="RuleBase" id="RU003979"/>
    </source>
</evidence>
<protein>
    <recommendedName>
        <fullName evidence="7">Large ribosomal subunit protein uL11</fullName>
    </recommendedName>
</protein>
<dbReference type="AlphaFoldDB" id="W6TDR5"/>
<keyword evidence="6 7" id="KW-0687">Ribonucleoprotein</keyword>
<gene>
    <name evidence="7" type="primary">rplK</name>
    <name evidence="12" type="ORF">P618_201035</name>
</gene>
<dbReference type="InterPro" id="IPR020783">
    <property type="entry name" value="Ribosomal_uL11_C"/>
</dbReference>
<name>W6TDR5_HOLOB</name>
<evidence type="ECO:0000256" key="7">
    <source>
        <dbReference type="HAMAP-Rule" id="MF_00736"/>
    </source>
</evidence>
<evidence type="ECO:0000256" key="1">
    <source>
        <dbReference type="ARBA" id="ARBA00010537"/>
    </source>
</evidence>
<dbReference type="NCBIfam" id="TIGR01632">
    <property type="entry name" value="L11_bact"/>
    <property type="match status" value="1"/>
</dbReference>
<dbReference type="Pfam" id="PF00298">
    <property type="entry name" value="Ribosomal_L11"/>
    <property type="match status" value="1"/>
</dbReference>
<evidence type="ECO:0000256" key="6">
    <source>
        <dbReference type="ARBA" id="ARBA00023274"/>
    </source>
</evidence>
<dbReference type="Proteomes" id="UP000019112">
    <property type="component" value="Unassembled WGS sequence"/>
</dbReference>
<evidence type="ECO:0000313" key="13">
    <source>
        <dbReference type="Proteomes" id="UP000019112"/>
    </source>
</evidence>
<dbReference type="SUPFAM" id="SSF54747">
    <property type="entry name" value="Ribosomal L11/L12e N-terminal domain"/>
    <property type="match status" value="1"/>
</dbReference>
<dbReference type="STRING" id="1399147.P618_201035"/>
<dbReference type="PANTHER" id="PTHR11661">
    <property type="entry name" value="60S RIBOSOMAL PROTEIN L12"/>
    <property type="match status" value="1"/>
</dbReference>
<dbReference type="InterPro" id="IPR020785">
    <property type="entry name" value="Ribosomal_uL11_CS"/>
</dbReference>
<evidence type="ECO:0000256" key="4">
    <source>
        <dbReference type="ARBA" id="ARBA00022884"/>
    </source>
</evidence>
<keyword evidence="5 7" id="KW-0689">Ribosomal protein</keyword>
<dbReference type="GO" id="GO:0003735">
    <property type="term" value="F:structural constituent of ribosome"/>
    <property type="evidence" value="ECO:0007669"/>
    <property type="project" value="InterPro"/>
</dbReference>
<evidence type="ECO:0000256" key="8">
    <source>
        <dbReference type="RuleBase" id="RU003978"/>
    </source>
</evidence>
<dbReference type="SMART" id="SM00649">
    <property type="entry name" value="RL11"/>
    <property type="match status" value="1"/>
</dbReference>
<comment type="similarity">
    <text evidence="1 7 8">Belongs to the universal ribosomal protein uL11 family.</text>
</comment>
<comment type="subunit">
    <text evidence="7">Part of the ribosomal stalk of the 50S ribosomal subunit. Interacts with L10 and the large rRNA to form the base of the stalk. L10 forms an elongated spine to which L12 dimers bind in a sequential fashion forming a multimeric L10(L12)X complex.</text>
</comment>
<evidence type="ECO:0000256" key="3">
    <source>
        <dbReference type="ARBA" id="ARBA00022730"/>
    </source>
</evidence>
<comment type="caution">
    <text evidence="12">The sequence shown here is derived from an EMBL/GenBank/DDBJ whole genome shotgun (WGS) entry which is preliminary data.</text>
</comment>
<reference evidence="12 13" key="1">
    <citation type="journal article" date="2014" name="FEMS Microbiol. Lett.">
        <title>Draft genome sequences of three Holospora species (Holospora obtusa, Holospora undulata, and Holospora elegans), endonuclear symbiotic bacteria of the ciliate Paramecium caudatum.</title>
        <authorList>
            <person name="Dohra H."/>
            <person name="Tanaka K."/>
            <person name="Suzuki T."/>
            <person name="Fujishima M."/>
            <person name="Suzuki H."/>
        </authorList>
    </citation>
    <scope>NUCLEOTIDE SEQUENCE [LARGE SCALE GENOMIC DNA]</scope>
    <source>
        <strain evidence="12 13">F1</strain>
    </source>
</reference>
<evidence type="ECO:0000256" key="5">
    <source>
        <dbReference type="ARBA" id="ARBA00022980"/>
    </source>
</evidence>
<keyword evidence="13" id="KW-1185">Reference proteome</keyword>
<dbReference type="PANTHER" id="PTHR11661:SF1">
    <property type="entry name" value="LARGE RIBOSOMAL SUBUNIT PROTEIN UL11M"/>
    <property type="match status" value="1"/>
</dbReference>
<comment type="function">
    <text evidence="7 9">Forms part of the ribosomal stalk which helps the ribosome interact with GTP-bound translation factors.</text>
</comment>
<keyword evidence="4 7" id="KW-0694">RNA-binding</keyword>
<dbReference type="PROSITE" id="PS00359">
    <property type="entry name" value="RIBOSOMAL_L11"/>
    <property type="match status" value="1"/>
</dbReference>
<dbReference type="HAMAP" id="MF_00736">
    <property type="entry name" value="Ribosomal_uL11"/>
    <property type="match status" value="1"/>
</dbReference>
<dbReference type="GO" id="GO:0070180">
    <property type="term" value="F:large ribosomal subunit rRNA binding"/>
    <property type="evidence" value="ECO:0007669"/>
    <property type="project" value="UniProtKB-UniRule"/>
</dbReference>
<feature type="domain" description="Large ribosomal subunit protein uL11 C-terminal" evidence="10">
    <location>
        <begin position="81"/>
        <end position="149"/>
    </location>
</feature>
<dbReference type="EMBL" id="AWTR02000085">
    <property type="protein sequence ID" value="ETZ06744.1"/>
    <property type="molecule type" value="Genomic_DNA"/>
</dbReference>